<comment type="cofactor">
    <cofactor evidence="3">
        <name>Zn(2+)</name>
        <dbReference type="ChEBI" id="CHEBI:29105"/>
    </cofactor>
</comment>
<dbReference type="Gene3D" id="3.20.20.330">
    <property type="entry name" value="Homocysteine-binding-like domain"/>
    <property type="match status" value="1"/>
</dbReference>
<dbReference type="PANTHER" id="PTHR11103">
    <property type="entry name" value="SLR1189 PROTEIN"/>
    <property type="match status" value="1"/>
</dbReference>
<dbReference type="Proteomes" id="UP001551695">
    <property type="component" value="Unassembled WGS sequence"/>
</dbReference>
<dbReference type="SUPFAM" id="SSF82282">
    <property type="entry name" value="Homocysteine S-methyltransferase"/>
    <property type="match status" value="1"/>
</dbReference>
<keyword evidence="6" id="KW-1185">Reference proteome</keyword>
<evidence type="ECO:0000256" key="1">
    <source>
        <dbReference type="ARBA" id="ARBA00022603"/>
    </source>
</evidence>
<dbReference type="Pfam" id="PF02574">
    <property type="entry name" value="S-methyl_trans"/>
    <property type="match status" value="1"/>
</dbReference>
<feature type="binding site" evidence="3">
    <location>
        <position position="294"/>
    </location>
    <ligand>
        <name>Zn(2+)</name>
        <dbReference type="ChEBI" id="CHEBI:29105"/>
    </ligand>
</feature>
<protein>
    <submittedName>
        <fullName evidence="5">Homocysteine S-methyltransferase family protein</fullName>
    </submittedName>
</protein>
<evidence type="ECO:0000256" key="2">
    <source>
        <dbReference type="ARBA" id="ARBA00022679"/>
    </source>
</evidence>
<evidence type="ECO:0000259" key="4">
    <source>
        <dbReference type="PROSITE" id="PS50970"/>
    </source>
</evidence>
<comment type="caution">
    <text evidence="5">The sequence shown here is derived from an EMBL/GenBank/DDBJ whole genome shotgun (WGS) entry which is preliminary data.</text>
</comment>
<dbReference type="EMBL" id="JBFAKC010000004">
    <property type="protein sequence ID" value="MEV0707830.1"/>
    <property type="molecule type" value="Genomic_DNA"/>
</dbReference>
<feature type="domain" description="Hcy-binding" evidence="4">
    <location>
        <begin position="4"/>
        <end position="309"/>
    </location>
</feature>
<sequence length="321" mass="34090">MNASRSTSPLSAGRLLLTDGGLETTLVFHDGIDLPDFAAFPLLAAESGRDLLRGYYRRYAEIAHRNGIGIVLDTPTWRASSDWGARLGYDGDRLRAANTDAVELLRGIRAEYAPETTVVISGNVGPRGDGYDVGARMSIEEARDYHRPQIAALAAAGADLVTVLTMTYSDEAIGVALAALTESVPVAVGFTVETDGTLPSGQSLADAIEAVERATDGYPLHYGINCAHPDHFEPVLRHEDWADRIGLLRANASRQSHEELDNATELDAGDPAELGARYAALRREYPNLVVVGGCCGTDHRHVAAIAEACVADSPRGGPSAG</sequence>
<gene>
    <name evidence="5" type="ORF">AB0I48_09725</name>
</gene>
<dbReference type="PROSITE" id="PS50970">
    <property type="entry name" value="HCY"/>
    <property type="match status" value="1"/>
</dbReference>
<organism evidence="5 6">
    <name type="scientific">Nocardia aurea</name>
    <dbReference type="NCBI Taxonomy" id="2144174"/>
    <lineage>
        <taxon>Bacteria</taxon>
        <taxon>Bacillati</taxon>
        <taxon>Actinomycetota</taxon>
        <taxon>Actinomycetes</taxon>
        <taxon>Mycobacteriales</taxon>
        <taxon>Nocardiaceae</taxon>
        <taxon>Nocardia</taxon>
    </lineage>
</organism>
<reference evidence="5 6" key="1">
    <citation type="submission" date="2024-06" db="EMBL/GenBank/DDBJ databases">
        <title>The Natural Products Discovery Center: Release of the First 8490 Sequenced Strains for Exploring Actinobacteria Biosynthetic Diversity.</title>
        <authorList>
            <person name="Kalkreuter E."/>
            <person name="Kautsar S.A."/>
            <person name="Yang D."/>
            <person name="Bader C.D."/>
            <person name="Teijaro C.N."/>
            <person name="Fluegel L."/>
            <person name="Davis C.M."/>
            <person name="Simpson J.R."/>
            <person name="Lauterbach L."/>
            <person name="Steele A.D."/>
            <person name="Gui C."/>
            <person name="Meng S."/>
            <person name="Li G."/>
            <person name="Viehrig K."/>
            <person name="Ye F."/>
            <person name="Su P."/>
            <person name="Kiefer A.F."/>
            <person name="Nichols A."/>
            <person name="Cepeda A.J."/>
            <person name="Yan W."/>
            <person name="Fan B."/>
            <person name="Jiang Y."/>
            <person name="Adhikari A."/>
            <person name="Zheng C.-J."/>
            <person name="Schuster L."/>
            <person name="Cowan T.M."/>
            <person name="Smanski M.J."/>
            <person name="Chevrette M.G."/>
            <person name="De Carvalho L.P.S."/>
            <person name="Shen B."/>
        </authorList>
    </citation>
    <scope>NUCLEOTIDE SEQUENCE [LARGE SCALE GENOMIC DNA]</scope>
    <source>
        <strain evidence="5 6">NPDC050403</strain>
    </source>
</reference>
<name>A0ABV3FQZ6_9NOCA</name>
<keyword evidence="1 3" id="KW-0489">Methyltransferase</keyword>
<keyword evidence="3" id="KW-0479">Metal-binding</keyword>
<keyword evidence="3" id="KW-0862">Zinc</keyword>
<dbReference type="RefSeq" id="WP_357781888.1">
    <property type="nucleotide sequence ID" value="NZ_JBFAKC010000004.1"/>
</dbReference>
<accession>A0ABV3FQZ6</accession>
<dbReference type="InterPro" id="IPR003726">
    <property type="entry name" value="HCY_dom"/>
</dbReference>
<dbReference type="InterPro" id="IPR036589">
    <property type="entry name" value="HCY_dom_sf"/>
</dbReference>
<proteinExistence type="predicted"/>
<evidence type="ECO:0000256" key="3">
    <source>
        <dbReference type="PROSITE-ProRule" id="PRU00333"/>
    </source>
</evidence>
<feature type="binding site" evidence="3">
    <location>
        <position position="226"/>
    </location>
    <ligand>
        <name>Zn(2+)</name>
        <dbReference type="ChEBI" id="CHEBI:29105"/>
    </ligand>
</feature>
<feature type="binding site" evidence="3">
    <location>
        <position position="295"/>
    </location>
    <ligand>
        <name>Zn(2+)</name>
        <dbReference type="ChEBI" id="CHEBI:29105"/>
    </ligand>
</feature>
<evidence type="ECO:0000313" key="6">
    <source>
        <dbReference type="Proteomes" id="UP001551695"/>
    </source>
</evidence>
<keyword evidence="2 3" id="KW-0808">Transferase</keyword>
<evidence type="ECO:0000313" key="5">
    <source>
        <dbReference type="EMBL" id="MEV0707830.1"/>
    </source>
</evidence>
<dbReference type="PANTHER" id="PTHR11103:SF18">
    <property type="entry name" value="SLR1189 PROTEIN"/>
    <property type="match status" value="1"/>
</dbReference>